<dbReference type="AlphaFoldDB" id="A0A3M6T6D5"/>
<dbReference type="EMBL" id="RCHS01004213">
    <property type="protein sequence ID" value="RMX36853.1"/>
    <property type="molecule type" value="Genomic_DNA"/>
</dbReference>
<dbReference type="Proteomes" id="UP000275408">
    <property type="component" value="Unassembled WGS sequence"/>
</dbReference>
<comment type="caution">
    <text evidence="1">The sequence shown here is derived from an EMBL/GenBank/DDBJ whole genome shotgun (WGS) entry which is preliminary data.</text>
</comment>
<gene>
    <name evidence="1" type="ORF">pdam_00001034</name>
</gene>
<accession>A0A3M6T6D5</accession>
<protein>
    <submittedName>
        <fullName evidence="1">Uncharacterized protein</fullName>
    </submittedName>
</protein>
<organism evidence="1 2">
    <name type="scientific">Pocillopora damicornis</name>
    <name type="common">Cauliflower coral</name>
    <name type="synonym">Millepora damicornis</name>
    <dbReference type="NCBI Taxonomy" id="46731"/>
    <lineage>
        <taxon>Eukaryota</taxon>
        <taxon>Metazoa</taxon>
        <taxon>Cnidaria</taxon>
        <taxon>Anthozoa</taxon>
        <taxon>Hexacorallia</taxon>
        <taxon>Scleractinia</taxon>
        <taxon>Astrocoeniina</taxon>
        <taxon>Pocilloporidae</taxon>
        <taxon>Pocillopora</taxon>
    </lineage>
</organism>
<evidence type="ECO:0000313" key="1">
    <source>
        <dbReference type="EMBL" id="RMX36853.1"/>
    </source>
</evidence>
<reference evidence="1 2" key="1">
    <citation type="journal article" date="2018" name="Sci. Rep.">
        <title>Comparative analysis of the Pocillopora damicornis genome highlights role of immune system in coral evolution.</title>
        <authorList>
            <person name="Cunning R."/>
            <person name="Bay R.A."/>
            <person name="Gillette P."/>
            <person name="Baker A.C."/>
            <person name="Traylor-Knowles N."/>
        </authorList>
    </citation>
    <scope>NUCLEOTIDE SEQUENCE [LARGE SCALE GENOMIC DNA]</scope>
    <source>
        <strain evidence="1">RSMAS</strain>
        <tissue evidence="1">Whole animal</tissue>
    </source>
</reference>
<name>A0A3M6T6D5_POCDA</name>
<proteinExistence type="predicted"/>
<evidence type="ECO:0000313" key="2">
    <source>
        <dbReference type="Proteomes" id="UP000275408"/>
    </source>
</evidence>
<sequence>MFFIYLFPQRVNLFIRFKPAIKVFLHIISFFLLSVEKFLIEHMKWRATGKISKPNKYQKKGQETFSSGLDSIASCVCV</sequence>
<keyword evidence="2" id="KW-1185">Reference proteome</keyword>